<evidence type="ECO:0000313" key="9">
    <source>
        <dbReference type="Proteomes" id="UP000501058"/>
    </source>
</evidence>
<dbReference type="AlphaFoldDB" id="A0A6G7Y7L3"/>
<keyword evidence="2" id="KW-1003">Cell membrane</keyword>
<dbReference type="PANTHER" id="PTHR23513">
    <property type="entry name" value="INTEGRAL MEMBRANE EFFLUX PROTEIN-RELATED"/>
    <property type="match status" value="1"/>
</dbReference>
<feature type="domain" description="Major facilitator superfamily (MFS) profile" evidence="7">
    <location>
        <begin position="232"/>
        <end position="425"/>
    </location>
</feature>
<reference evidence="8 9" key="1">
    <citation type="submission" date="2020-03" db="EMBL/GenBank/DDBJ databases">
        <title>Propioniciclava sp. nov., isolated from Hydrophilus acuminatus.</title>
        <authorList>
            <person name="Hyun D.-W."/>
            <person name="Bae J.-W."/>
        </authorList>
    </citation>
    <scope>NUCLEOTIDE SEQUENCE [LARGE SCALE GENOMIC DNA]</scope>
    <source>
        <strain evidence="8 9">HDW11</strain>
    </source>
</reference>
<name>A0A6G7Y7L3_9ACTN</name>
<feature type="transmembrane region" description="Helical" evidence="6">
    <location>
        <begin position="92"/>
        <end position="110"/>
    </location>
</feature>
<feature type="transmembrane region" description="Helical" evidence="6">
    <location>
        <begin position="35"/>
        <end position="54"/>
    </location>
</feature>
<sequence>MSTPASPPAPGRDPGSPLRHPGFRLLLAGQALSQFGFQFELLAMPVIAVTLLHATEAEMGYLNAANTAAFLLVGLLAGGWVDRMRKRRVMIVADWVRALAICAIPVLWATGVLHIWHLYVIAGVVGVATVFFDVGYQSYLPILVPSAQVGRANGVLEGVAQVARLGGPGVAGGLLAVIAAPFLMLANAIGFALSAFLLGFIRDDEVPAPASERQNLFVEIREGIAFVASQPLLRLLVTTTGLSNLGSTIVFTLLTLVVLRDVGAPPAMLGVLFTAGAVGGIIGSLLAARLAERLGEGVMLRLSMALAAVATALFPVAAGLDVTRAIVVLSVAEVVLSFCVVSYNMVQVTARQRLCPPRLLGRMNASIRFVVWGIMPLGALLAGGLGSLIGARETLWVGALVQALSALPFLLSAYGSRRELPRAPE</sequence>
<keyword evidence="9" id="KW-1185">Reference proteome</keyword>
<keyword evidence="5 6" id="KW-0472">Membrane</keyword>
<feature type="transmembrane region" description="Helical" evidence="6">
    <location>
        <begin position="174"/>
        <end position="201"/>
    </location>
</feature>
<feature type="transmembrane region" description="Helical" evidence="6">
    <location>
        <begin position="116"/>
        <end position="136"/>
    </location>
</feature>
<feature type="transmembrane region" description="Helical" evidence="6">
    <location>
        <begin position="395"/>
        <end position="414"/>
    </location>
</feature>
<protein>
    <submittedName>
        <fullName evidence="8">MFS transporter</fullName>
    </submittedName>
</protein>
<dbReference type="GO" id="GO:0022857">
    <property type="term" value="F:transmembrane transporter activity"/>
    <property type="evidence" value="ECO:0007669"/>
    <property type="project" value="InterPro"/>
</dbReference>
<evidence type="ECO:0000256" key="5">
    <source>
        <dbReference type="ARBA" id="ARBA00023136"/>
    </source>
</evidence>
<feature type="transmembrane region" description="Helical" evidence="6">
    <location>
        <begin position="326"/>
        <end position="346"/>
    </location>
</feature>
<evidence type="ECO:0000256" key="2">
    <source>
        <dbReference type="ARBA" id="ARBA00022475"/>
    </source>
</evidence>
<keyword evidence="3 6" id="KW-0812">Transmembrane</keyword>
<dbReference type="CDD" id="cd06173">
    <property type="entry name" value="MFS_MefA_like"/>
    <property type="match status" value="1"/>
</dbReference>
<dbReference type="Pfam" id="PF07690">
    <property type="entry name" value="MFS_1"/>
    <property type="match status" value="1"/>
</dbReference>
<evidence type="ECO:0000313" key="8">
    <source>
        <dbReference type="EMBL" id="QIK72638.1"/>
    </source>
</evidence>
<dbReference type="SUPFAM" id="SSF103473">
    <property type="entry name" value="MFS general substrate transporter"/>
    <property type="match status" value="1"/>
</dbReference>
<evidence type="ECO:0000256" key="3">
    <source>
        <dbReference type="ARBA" id="ARBA00022692"/>
    </source>
</evidence>
<dbReference type="EMBL" id="CP049865">
    <property type="protein sequence ID" value="QIK72638.1"/>
    <property type="molecule type" value="Genomic_DNA"/>
</dbReference>
<dbReference type="Proteomes" id="UP000501058">
    <property type="component" value="Chromosome"/>
</dbReference>
<evidence type="ECO:0000256" key="6">
    <source>
        <dbReference type="SAM" id="Phobius"/>
    </source>
</evidence>
<feature type="transmembrane region" description="Helical" evidence="6">
    <location>
        <begin position="267"/>
        <end position="288"/>
    </location>
</feature>
<keyword evidence="4 6" id="KW-1133">Transmembrane helix</keyword>
<dbReference type="InterPro" id="IPR036259">
    <property type="entry name" value="MFS_trans_sf"/>
</dbReference>
<dbReference type="PROSITE" id="PS50850">
    <property type="entry name" value="MFS"/>
    <property type="match status" value="1"/>
</dbReference>
<feature type="transmembrane region" description="Helical" evidence="6">
    <location>
        <begin position="60"/>
        <end position="80"/>
    </location>
</feature>
<dbReference type="PANTHER" id="PTHR23513:SF6">
    <property type="entry name" value="MAJOR FACILITATOR SUPERFAMILY ASSOCIATED DOMAIN-CONTAINING PROTEIN"/>
    <property type="match status" value="1"/>
</dbReference>
<feature type="transmembrane region" description="Helical" evidence="6">
    <location>
        <begin position="367"/>
        <end position="389"/>
    </location>
</feature>
<comment type="subcellular location">
    <subcellularLocation>
        <location evidence="1">Cell membrane</location>
        <topology evidence="1">Multi-pass membrane protein</topology>
    </subcellularLocation>
</comment>
<evidence type="ECO:0000259" key="7">
    <source>
        <dbReference type="PROSITE" id="PS50850"/>
    </source>
</evidence>
<accession>A0A6G7Y7L3</accession>
<evidence type="ECO:0000256" key="1">
    <source>
        <dbReference type="ARBA" id="ARBA00004651"/>
    </source>
</evidence>
<dbReference type="InterPro" id="IPR020846">
    <property type="entry name" value="MFS_dom"/>
</dbReference>
<evidence type="ECO:0000256" key="4">
    <source>
        <dbReference type="ARBA" id="ARBA00022989"/>
    </source>
</evidence>
<dbReference type="InterPro" id="IPR011701">
    <property type="entry name" value="MFS"/>
</dbReference>
<gene>
    <name evidence="8" type="ORF">G7070_10615</name>
</gene>
<proteinExistence type="predicted"/>
<dbReference type="KEGG" id="prv:G7070_10615"/>
<feature type="transmembrane region" description="Helical" evidence="6">
    <location>
        <begin position="300"/>
        <end position="320"/>
    </location>
</feature>
<dbReference type="GO" id="GO:0005886">
    <property type="term" value="C:plasma membrane"/>
    <property type="evidence" value="ECO:0007669"/>
    <property type="project" value="UniProtKB-SubCell"/>
</dbReference>
<dbReference type="RefSeq" id="WP_166233712.1">
    <property type="nucleotide sequence ID" value="NZ_CP049865.1"/>
</dbReference>
<organism evidence="8 9">
    <name type="scientific">Propioniciclava coleopterorum</name>
    <dbReference type="NCBI Taxonomy" id="2714937"/>
    <lineage>
        <taxon>Bacteria</taxon>
        <taxon>Bacillati</taxon>
        <taxon>Actinomycetota</taxon>
        <taxon>Actinomycetes</taxon>
        <taxon>Propionibacteriales</taxon>
        <taxon>Propionibacteriaceae</taxon>
        <taxon>Propioniciclava</taxon>
    </lineage>
</organism>
<dbReference type="Gene3D" id="1.20.1250.20">
    <property type="entry name" value="MFS general substrate transporter like domains"/>
    <property type="match status" value="1"/>
</dbReference>